<dbReference type="Proteomes" id="UP000030765">
    <property type="component" value="Unassembled WGS sequence"/>
</dbReference>
<evidence type="ECO:0000313" key="2">
    <source>
        <dbReference type="EMBL" id="KFB36256.1"/>
    </source>
</evidence>
<dbReference type="STRING" id="74873.A0A084VE62"/>
<sequence>MKRRVTIVYNPVQPVQQQNGRRTGQHGSRWDHSLSVQSPAAYSSNIIPSALASPSSPSTTSPTSEASGGNCCAGSVECIRHPARKGTAASVQCPAGPTVGNVTATSTEGATDRHDWCRFLVVGLIAALCYVNGIQGDFVHDDIPAITLNKDVLGLSPVAQVFRNDFWGTPMADLSSHKSYRPLTTLTFR</sequence>
<feature type="compositionally biased region" description="Low complexity" evidence="1">
    <location>
        <begin position="48"/>
        <end position="67"/>
    </location>
</feature>
<dbReference type="EMBL" id="KE524775">
    <property type="protein sequence ID" value="KFB36256.1"/>
    <property type="molecule type" value="Genomic_DNA"/>
</dbReference>
<dbReference type="EMBL" id="ATLV01012249">
    <property type="status" value="NOT_ANNOTATED_CDS"/>
    <property type="molecule type" value="Genomic_DNA"/>
</dbReference>
<feature type="compositionally biased region" description="Low complexity" evidence="1">
    <location>
        <begin position="10"/>
        <end position="19"/>
    </location>
</feature>
<evidence type="ECO:0000256" key="1">
    <source>
        <dbReference type="SAM" id="MobiDB-lite"/>
    </source>
</evidence>
<proteinExistence type="predicted"/>
<dbReference type="PANTHER" id="PTHR44809">
    <property type="match status" value="1"/>
</dbReference>
<gene>
    <name evidence="2" type="ORF">ZHAS_00003372</name>
</gene>
<reference evidence="3" key="2">
    <citation type="submission" date="2020-05" db="UniProtKB">
        <authorList>
            <consortium name="EnsemblMetazoa"/>
        </authorList>
    </citation>
    <scope>IDENTIFICATION</scope>
</reference>
<reference evidence="2 4" key="1">
    <citation type="journal article" date="2014" name="BMC Genomics">
        <title>Genome sequence of Anopheles sinensis provides insight into genetics basis of mosquito competence for malaria parasites.</title>
        <authorList>
            <person name="Zhou D."/>
            <person name="Zhang D."/>
            <person name="Ding G."/>
            <person name="Shi L."/>
            <person name="Hou Q."/>
            <person name="Ye Y."/>
            <person name="Xu Y."/>
            <person name="Zhou H."/>
            <person name="Xiong C."/>
            <person name="Li S."/>
            <person name="Yu J."/>
            <person name="Hong S."/>
            <person name="Yu X."/>
            <person name="Zou P."/>
            <person name="Chen C."/>
            <person name="Chang X."/>
            <person name="Wang W."/>
            <person name="Lv Y."/>
            <person name="Sun Y."/>
            <person name="Ma L."/>
            <person name="Shen B."/>
            <person name="Zhu C."/>
        </authorList>
    </citation>
    <scope>NUCLEOTIDE SEQUENCE [LARGE SCALE GENOMIC DNA]</scope>
</reference>
<dbReference type="InterPro" id="IPR052943">
    <property type="entry name" value="TMTC_O-mannosyl-trnsfr"/>
</dbReference>
<organism evidence="2">
    <name type="scientific">Anopheles sinensis</name>
    <name type="common">Mosquito</name>
    <dbReference type="NCBI Taxonomy" id="74873"/>
    <lineage>
        <taxon>Eukaryota</taxon>
        <taxon>Metazoa</taxon>
        <taxon>Ecdysozoa</taxon>
        <taxon>Arthropoda</taxon>
        <taxon>Hexapoda</taxon>
        <taxon>Insecta</taxon>
        <taxon>Pterygota</taxon>
        <taxon>Neoptera</taxon>
        <taxon>Endopterygota</taxon>
        <taxon>Diptera</taxon>
        <taxon>Nematocera</taxon>
        <taxon>Culicoidea</taxon>
        <taxon>Culicidae</taxon>
        <taxon>Anophelinae</taxon>
        <taxon>Anopheles</taxon>
    </lineage>
</organism>
<name>A0A084VE62_ANOSI</name>
<protein>
    <submittedName>
        <fullName evidence="2 3">Uncharacterized protein</fullName>
    </submittedName>
</protein>
<dbReference type="VEuPathDB" id="VectorBase:ASIC003372"/>
<feature type="region of interest" description="Disordered" evidence="1">
    <location>
        <begin position="1"/>
        <end position="31"/>
    </location>
</feature>
<evidence type="ECO:0000313" key="4">
    <source>
        <dbReference type="Proteomes" id="UP000030765"/>
    </source>
</evidence>
<keyword evidence="4" id="KW-1185">Reference proteome</keyword>
<dbReference type="AlphaFoldDB" id="A0A084VE62"/>
<dbReference type="PANTHER" id="PTHR44809:SF1">
    <property type="entry name" value="PROTEIN O-MANNOSYL-TRANSFERASE TMTC1"/>
    <property type="match status" value="1"/>
</dbReference>
<accession>A0A084VE62</accession>
<feature type="region of interest" description="Disordered" evidence="1">
    <location>
        <begin position="48"/>
        <end position="68"/>
    </location>
</feature>
<dbReference type="OrthoDB" id="1658288at2759"/>
<dbReference type="EnsemblMetazoa" id="ASIC003372-RA">
    <property type="protein sequence ID" value="ASIC003372-PA"/>
    <property type="gene ID" value="ASIC003372"/>
</dbReference>
<evidence type="ECO:0000313" key="3">
    <source>
        <dbReference type="EnsemblMetazoa" id="ASIC003372-PA"/>
    </source>
</evidence>